<dbReference type="InterPro" id="IPR000595">
    <property type="entry name" value="cNMP-bd_dom"/>
</dbReference>
<dbReference type="InterPro" id="IPR050866">
    <property type="entry name" value="CNG_cation_channel"/>
</dbReference>
<evidence type="ECO:0000256" key="3">
    <source>
        <dbReference type="ARBA" id="ARBA00022692"/>
    </source>
</evidence>
<evidence type="ECO:0000256" key="5">
    <source>
        <dbReference type="ARBA" id="ARBA00023065"/>
    </source>
</evidence>
<feature type="compositionally biased region" description="Polar residues" evidence="10">
    <location>
        <begin position="153"/>
        <end position="165"/>
    </location>
</feature>
<evidence type="ECO:0000313" key="14">
    <source>
        <dbReference type="RefSeq" id="XP_070140420.1"/>
    </source>
</evidence>
<dbReference type="Pfam" id="PF00027">
    <property type="entry name" value="cNMP_binding"/>
    <property type="match status" value="1"/>
</dbReference>
<feature type="transmembrane region" description="Helical" evidence="11">
    <location>
        <begin position="384"/>
        <end position="408"/>
    </location>
</feature>
<feature type="transmembrane region" description="Helical" evidence="11">
    <location>
        <begin position="336"/>
        <end position="358"/>
    </location>
</feature>
<feature type="region of interest" description="Disordered" evidence="10">
    <location>
        <begin position="131"/>
        <end position="169"/>
    </location>
</feature>
<feature type="transmembrane region" description="Helical" evidence="11">
    <location>
        <begin position="305"/>
        <end position="324"/>
    </location>
</feature>
<evidence type="ECO:0000256" key="7">
    <source>
        <dbReference type="ARBA" id="ARBA00023286"/>
    </source>
</evidence>
<keyword evidence="13" id="KW-1185">Reference proteome</keyword>
<evidence type="ECO:0000256" key="2">
    <source>
        <dbReference type="ARBA" id="ARBA00022448"/>
    </source>
</evidence>
<evidence type="ECO:0000256" key="11">
    <source>
        <dbReference type="SAM" id="Phobius"/>
    </source>
</evidence>
<evidence type="ECO:0000256" key="4">
    <source>
        <dbReference type="ARBA" id="ARBA00022989"/>
    </source>
</evidence>
<feature type="region of interest" description="Disordered" evidence="10">
    <location>
        <begin position="781"/>
        <end position="882"/>
    </location>
</feature>
<dbReference type="SUPFAM" id="SSF81324">
    <property type="entry name" value="Voltage-gated potassium channels"/>
    <property type="match status" value="1"/>
</dbReference>
<dbReference type="GeneID" id="108076523"/>
<keyword evidence="3 11" id="KW-0812">Transmembrane</keyword>
<dbReference type="PROSITE" id="PS00888">
    <property type="entry name" value="CNMP_BINDING_1"/>
    <property type="match status" value="1"/>
</dbReference>
<organism evidence="13 15">
    <name type="scientific">Drosophila kikkawai</name>
    <name type="common">Fruit fly</name>
    <dbReference type="NCBI Taxonomy" id="30033"/>
    <lineage>
        <taxon>Eukaryota</taxon>
        <taxon>Metazoa</taxon>
        <taxon>Ecdysozoa</taxon>
        <taxon>Arthropoda</taxon>
        <taxon>Hexapoda</taxon>
        <taxon>Insecta</taxon>
        <taxon>Pterygota</taxon>
        <taxon>Neoptera</taxon>
        <taxon>Endopterygota</taxon>
        <taxon>Diptera</taxon>
        <taxon>Brachycera</taxon>
        <taxon>Muscomorpha</taxon>
        <taxon>Ephydroidea</taxon>
        <taxon>Drosophilidae</taxon>
        <taxon>Drosophila</taxon>
        <taxon>Sophophora</taxon>
    </lineage>
</organism>
<accession>A0ABM4GCH4</accession>
<reference evidence="13 14" key="1">
    <citation type="submission" date="2025-05" db="UniProtKB">
        <authorList>
            <consortium name="RefSeq"/>
        </authorList>
    </citation>
    <scope>NUCLEOTIDE SEQUENCE [LARGE SCALE GENOMIC DNA]</scope>
    <source>
        <strain evidence="13 14">14028-0561.14</strain>
        <tissue evidence="14 15">Whole fly</tissue>
    </source>
</reference>
<keyword evidence="9" id="KW-0175">Coiled coil</keyword>
<dbReference type="PANTHER" id="PTHR45638:SF4">
    <property type="entry name" value="CYCLIC NUCLEOTIDE-BINDING DOMAIN-CONTAINING PROTEIN"/>
    <property type="match status" value="1"/>
</dbReference>
<evidence type="ECO:0000256" key="1">
    <source>
        <dbReference type="ARBA" id="ARBA00004141"/>
    </source>
</evidence>
<dbReference type="SMART" id="SM00100">
    <property type="entry name" value="cNMP"/>
    <property type="match status" value="1"/>
</dbReference>
<feature type="compositionally biased region" description="Polar residues" evidence="10">
    <location>
        <begin position="198"/>
        <end position="210"/>
    </location>
</feature>
<feature type="compositionally biased region" description="Gly residues" evidence="10">
    <location>
        <begin position="254"/>
        <end position="268"/>
    </location>
</feature>
<feature type="compositionally biased region" description="Polar residues" evidence="10">
    <location>
        <begin position="868"/>
        <end position="882"/>
    </location>
</feature>
<dbReference type="Gene3D" id="1.10.287.70">
    <property type="match status" value="1"/>
</dbReference>
<keyword evidence="4 11" id="KW-1133">Transmembrane helix</keyword>
<name>A0ABM4GCH4_DROKI</name>
<evidence type="ECO:0000313" key="15">
    <source>
        <dbReference type="RefSeq" id="XP_070140421.1"/>
    </source>
</evidence>
<feature type="region of interest" description="Disordered" evidence="10">
    <location>
        <begin position="11"/>
        <end position="35"/>
    </location>
</feature>
<feature type="compositionally biased region" description="Polar residues" evidence="10">
    <location>
        <begin position="16"/>
        <end position="33"/>
    </location>
</feature>
<dbReference type="Proteomes" id="UP001652661">
    <property type="component" value="Chromosome 2R"/>
</dbReference>
<feature type="compositionally biased region" description="Low complexity" evidence="10">
    <location>
        <begin position="786"/>
        <end position="810"/>
    </location>
</feature>
<dbReference type="RefSeq" id="XP_070140421.1">
    <property type="nucleotide sequence ID" value="XM_070284320.1"/>
</dbReference>
<dbReference type="RefSeq" id="XP_070140420.1">
    <property type="nucleotide sequence ID" value="XM_070284319.1"/>
</dbReference>
<evidence type="ECO:0000313" key="13">
    <source>
        <dbReference type="Proteomes" id="UP001652661"/>
    </source>
</evidence>
<feature type="compositionally biased region" description="Basic residues" evidence="10">
    <location>
        <begin position="270"/>
        <end position="280"/>
    </location>
</feature>
<evidence type="ECO:0000256" key="9">
    <source>
        <dbReference type="SAM" id="Coils"/>
    </source>
</evidence>
<keyword evidence="5" id="KW-0406">Ion transport</keyword>
<keyword evidence="6 11" id="KW-0472">Membrane</keyword>
<evidence type="ECO:0000256" key="8">
    <source>
        <dbReference type="ARBA" id="ARBA00023303"/>
    </source>
</evidence>
<comment type="subcellular location">
    <subcellularLocation>
        <location evidence="1">Membrane</location>
        <topology evidence="1">Multi-pass membrane protein</topology>
    </subcellularLocation>
</comment>
<evidence type="ECO:0000256" key="10">
    <source>
        <dbReference type="SAM" id="MobiDB-lite"/>
    </source>
</evidence>
<protein>
    <submittedName>
        <fullName evidence="14 15">Cyclic nucleotide-gated channel beta-1 isoform X1</fullName>
    </submittedName>
</protein>
<dbReference type="CDD" id="cd00038">
    <property type="entry name" value="CAP_ED"/>
    <property type="match status" value="1"/>
</dbReference>
<dbReference type="SUPFAM" id="SSF51206">
    <property type="entry name" value="cAMP-binding domain-like"/>
    <property type="match status" value="1"/>
</dbReference>
<feature type="coiled-coil region" evidence="9">
    <location>
        <begin position="907"/>
        <end position="952"/>
    </location>
</feature>
<gene>
    <name evidence="14 15" type="primary">LOC108076523</name>
</gene>
<dbReference type="InterPro" id="IPR018488">
    <property type="entry name" value="cNMP-bd_CS"/>
</dbReference>
<proteinExistence type="predicted"/>
<keyword evidence="7" id="KW-1071">Ligand-gated ion channel</keyword>
<keyword evidence="2" id="KW-0813">Transport</keyword>
<dbReference type="InterPro" id="IPR005821">
    <property type="entry name" value="Ion_trans_dom"/>
</dbReference>
<dbReference type="Pfam" id="PF00520">
    <property type="entry name" value="Ion_trans"/>
    <property type="match status" value="1"/>
</dbReference>
<dbReference type="InterPro" id="IPR018490">
    <property type="entry name" value="cNMP-bd_dom_sf"/>
</dbReference>
<feature type="region of interest" description="Disordered" evidence="10">
    <location>
        <begin position="957"/>
        <end position="979"/>
    </location>
</feature>
<sequence length="979" mass="109362">MSTAKRLVLSLRGRKNSQGNSATSSTRLVSAGTSPGHELDEIAVVSGTGSSSHHFSYGGCIATGDAPLPRYSTDLGPKFGMTQPKFGQSVSQQGFFTSHDSLATPCASRASNSHMATVSTASEMDLLHNKQRNKSRGRLKTAASGDQPLLGTWNRSTGRGSQDNTLAGGGATSLAMGGIGHNQYGGNYCNGTDRYPRSRSQQQGHHNAAQQPHHPYQLQHSASTVSHHPHAHGPPSQGGPGPPHGGHPHHPHHGGAGSGGGSGGGPHGGQPHHQKPHRTASQRIRAATAARKLHFVFDPAGRLCYYWSMVVSMAFLYNFWVIIYRFAFQEINRRTIAIWFCLDYLSDFLYLIDIFFHFRTGYLEDGVLQTDALKLRTHYMNSTIFYIDCLCLLPLDFLYLSIGFNSILRSFRLVKIYRFWAFMDRTERHTNYPNLFRSTALIHYLLVIFHWNGCLYHIIHKNNGFGSRNWVYHDSESADVVKQYLQSYYWCTLALTTIGDLPKPRSKGEYVFVILQLLFGLMLFATVLGHVANIVTSVSAARKEFQAKLDGVKTYMRMRRVPNHLQVKVIKWFDYLWLTQKCSDEERAVSCLPDKLKAEIAINVHLDTLKRVEIFQNTEAGFLCELVLRLRPVLFSPGDYICRKGEVGKEMYIVNRGRLQVVADNGKTVMASLKAGSYFGEISILNMGTAGKELGNRRTASVRSVGYSDLFVLSKKDMWDVLKEYPAARVRLESIAVKRLEKYKKAPLEKVAMGRCQSTPGLVESCGRTSLEEMWLPPATMHHHQQLQQHQQQLQQQQLQQQHQVAQQQHVPHRQESTQQSSQSHGYSPRSYADRLARATDSPRSVSPSAHGSEERPRSRATSHHSIRPQSQPSHTGHICDSSSQLECYGAGVGGAGGGTTPLLGSHEALEDEIKRLRERLHTVESENQALNTKLSQQQWDLENRLAEIEMQICGVSSTSSVDPENENEELERNRESII</sequence>
<dbReference type="Gene3D" id="1.10.287.630">
    <property type="entry name" value="Helix hairpin bin"/>
    <property type="match status" value="1"/>
</dbReference>
<dbReference type="PROSITE" id="PS50042">
    <property type="entry name" value="CNMP_BINDING_3"/>
    <property type="match status" value="1"/>
</dbReference>
<dbReference type="PANTHER" id="PTHR45638">
    <property type="entry name" value="CYCLIC NUCLEOTIDE-GATED CATION CHANNEL SUBUNIT A"/>
    <property type="match status" value="1"/>
</dbReference>
<dbReference type="InterPro" id="IPR014710">
    <property type="entry name" value="RmlC-like_jellyroll"/>
</dbReference>
<keyword evidence="8" id="KW-0407">Ion channel</keyword>
<feature type="domain" description="Cyclic nucleotide-binding" evidence="12">
    <location>
        <begin position="614"/>
        <end position="739"/>
    </location>
</feature>
<dbReference type="Gene3D" id="2.60.120.10">
    <property type="entry name" value="Jelly Rolls"/>
    <property type="match status" value="1"/>
</dbReference>
<feature type="region of interest" description="Disordered" evidence="10">
    <location>
        <begin position="190"/>
        <end position="284"/>
    </location>
</feature>
<evidence type="ECO:0000259" key="12">
    <source>
        <dbReference type="PROSITE" id="PS50042"/>
    </source>
</evidence>
<feature type="compositionally biased region" description="Polar residues" evidence="10">
    <location>
        <begin position="817"/>
        <end position="826"/>
    </location>
</feature>
<evidence type="ECO:0000256" key="6">
    <source>
        <dbReference type="ARBA" id="ARBA00023136"/>
    </source>
</evidence>
<feature type="transmembrane region" description="Helical" evidence="11">
    <location>
        <begin position="510"/>
        <end position="532"/>
    </location>
</feature>